<dbReference type="RefSeq" id="XP_064724866.1">
    <property type="nucleotide sequence ID" value="XM_064879283.1"/>
</dbReference>
<keyword evidence="2" id="KW-0274">FAD</keyword>
<keyword evidence="3" id="KW-0732">Signal</keyword>
<dbReference type="GeneID" id="90004344"/>
<keyword evidence="2" id="KW-0285">Flavoprotein</keyword>
<dbReference type="PANTHER" id="PTHR11552:SF115">
    <property type="entry name" value="DEHYDROGENASE XPTC-RELATED"/>
    <property type="match status" value="1"/>
</dbReference>
<feature type="chain" id="PRO_5046381321" description="Glucose-methanol-choline oxidoreductase N-terminal domain-containing protein" evidence="3">
    <location>
        <begin position="26"/>
        <end position="616"/>
    </location>
</feature>
<dbReference type="Gene3D" id="3.50.50.60">
    <property type="entry name" value="FAD/NAD(P)-binding domain"/>
    <property type="match status" value="1"/>
</dbReference>
<protein>
    <recommendedName>
        <fullName evidence="4 5">Glucose-methanol-choline oxidoreductase N-terminal domain-containing protein</fullName>
    </recommendedName>
</protein>
<accession>A0ABR0R819</accession>
<keyword evidence="7" id="KW-1185">Reference proteome</keyword>
<proteinExistence type="inferred from homology"/>
<evidence type="ECO:0000259" key="5">
    <source>
        <dbReference type="PROSITE" id="PS00624"/>
    </source>
</evidence>
<organism evidence="6 7">
    <name type="scientific">Knufia obscura</name>
    <dbReference type="NCBI Taxonomy" id="1635080"/>
    <lineage>
        <taxon>Eukaryota</taxon>
        <taxon>Fungi</taxon>
        <taxon>Dikarya</taxon>
        <taxon>Ascomycota</taxon>
        <taxon>Pezizomycotina</taxon>
        <taxon>Eurotiomycetes</taxon>
        <taxon>Chaetothyriomycetidae</taxon>
        <taxon>Chaetothyriales</taxon>
        <taxon>Trichomeriaceae</taxon>
        <taxon>Knufia</taxon>
    </lineage>
</organism>
<dbReference type="InterPro" id="IPR036188">
    <property type="entry name" value="FAD/NAD-bd_sf"/>
</dbReference>
<dbReference type="EMBL" id="JAVHJV010000022">
    <property type="protein sequence ID" value="KAK5936776.1"/>
    <property type="molecule type" value="Genomic_DNA"/>
</dbReference>
<evidence type="ECO:0000313" key="6">
    <source>
        <dbReference type="EMBL" id="KAK5936776.1"/>
    </source>
</evidence>
<dbReference type="SUPFAM" id="SSF51905">
    <property type="entry name" value="FAD/NAD(P)-binding domain"/>
    <property type="match status" value="1"/>
</dbReference>
<dbReference type="PIRSF" id="PIRSF000137">
    <property type="entry name" value="Alcohol_oxidase"/>
    <property type="match status" value="1"/>
</dbReference>
<dbReference type="SUPFAM" id="SSF54373">
    <property type="entry name" value="FAD-linked reductases, C-terminal domain"/>
    <property type="match status" value="1"/>
</dbReference>
<evidence type="ECO:0000259" key="4">
    <source>
        <dbReference type="PROSITE" id="PS00623"/>
    </source>
</evidence>
<dbReference type="Proteomes" id="UP001334248">
    <property type="component" value="Unassembled WGS sequence"/>
</dbReference>
<dbReference type="Gene3D" id="3.30.560.10">
    <property type="entry name" value="Glucose Oxidase, domain 3"/>
    <property type="match status" value="1"/>
</dbReference>
<feature type="signal peptide" evidence="3">
    <location>
        <begin position="1"/>
        <end position="25"/>
    </location>
</feature>
<evidence type="ECO:0000256" key="3">
    <source>
        <dbReference type="SAM" id="SignalP"/>
    </source>
</evidence>
<feature type="domain" description="Glucose-methanol-choline oxidoreductase N-terminal" evidence="5">
    <location>
        <begin position="313"/>
        <end position="327"/>
    </location>
</feature>
<evidence type="ECO:0000256" key="1">
    <source>
        <dbReference type="ARBA" id="ARBA00010790"/>
    </source>
</evidence>
<dbReference type="InterPro" id="IPR000172">
    <property type="entry name" value="GMC_OxRdtase_N"/>
</dbReference>
<dbReference type="PROSITE" id="PS00623">
    <property type="entry name" value="GMC_OXRED_1"/>
    <property type="match status" value="1"/>
</dbReference>
<name>A0ABR0R819_9EURO</name>
<sequence>MLFSGIRRLTLCALHISLLLDCALTSPIQNSKRTDGQSYDFIIIGGTPTRGVEGGNAGLALAARLTESGDQSVLVLEAGQEPSLIASYKPPGADLQVLGTQIDWGFVTRPQKGLHNRVIGYNRGRCLGGSTSINGLAYGRGSSSIYDLWQLLGNPGWSWNDVVSFFKKSTSLAPSTTDVRYATYDVDAYSADGPVKLNYPGFFQPSSAAFVDGLAAQNITPVTVELNSGNNVGAKQEPLTIDAMFQRSSSFDNYYQQAKSRPNLKVLTLAAVRQIMISQNGPALAATGVVYMDQNTGMVMNATANKEVILSAGSIQTPQLLMLSGIGPSQELQKNGIDIMLDNPNIGANLEDHPYFSLIIRANPSASSSMFYNDISKLQQVEMEYTQNKSGPFTAPVGTAFGFEKISETELASLGASPEYLSTRANQAHVEYYYESVFYPTRPTPQYPPALNESFFSITAGIIAPASKGSITLQSSLIMDAPMIDPNYLTAEMDQKMAIRSFRQLRKLLSDPSLQQYALGPNYGEVAPGPSVDSDEEILDYIRTTAVTVWHASGTCAMLPRGSGGVVDSNLKVYGVDGLRIVDASIMPVIPDQHTMAAVYMIAEKAAAMIKQEYGF</sequence>
<evidence type="ECO:0000256" key="2">
    <source>
        <dbReference type="RuleBase" id="RU003968"/>
    </source>
</evidence>
<comment type="similarity">
    <text evidence="1 2">Belongs to the GMC oxidoreductase family.</text>
</comment>
<dbReference type="PROSITE" id="PS00624">
    <property type="entry name" value="GMC_OXRED_2"/>
    <property type="match status" value="1"/>
</dbReference>
<feature type="domain" description="Glucose-methanol-choline oxidoreductase N-terminal" evidence="4">
    <location>
        <begin position="124"/>
        <end position="147"/>
    </location>
</feature>
<comment type="caution">
    <text evidence="6">The sequence shown here is derived from an EMBL/GenBank/DDBJ whole genome shotgun (WGS) entry which is preliminary data.</text>
</comment>
<dbReference type="Pfam" id="PF05199">
    <property type="entry name" value="GMC_oxred_C"/>
    <property type="match status" value="1"/>
</dbReference>
<dbReference type="InterPro" id="IPR007867">
    <property type="entry name" value="GMC_OxRtase_C"/>
</dbReference>
<dbReference type="PANTHER" id="PTHR11552">
    <property type="entry name" value="GLUCOSE-METHANOL-CHOLINE GMC OXIDOREDUCTASE"/>
    <property type="match status" value="1"/>
</dbReference>
<evidence type="ECO:0000313" key="7">
    <source>
        <dbReference type="Proteomes" id="UP001334248"/>
    </source>
</evidence>
<dbReference type="Pfam" id="PF00732">
    <property type="entry name" value="GMC_oxred_N"/>
    <property type="match status" value="1"/>
</dbReference>
<gene>
    <name evidence="6" type="ORF">PMZ80_010895</name>
</gene>
<dbReference type="InterPro" id="IPR012132">
    <property type="entry name" value="GMC_OxRdtase"/>
</dbReference>
<reference evidence="6 7" key="1">
    <citation type="journal article" date="2023" name="Res Sq">
        <title>Genomic and morphological characterization of Knufia obscura isolated from the Mars 2020 spacecraft assembly facility.</title>
        <authorList>
            <person name="Chander A.M."/>
            <person name="Teixeira M.M."/>
            <person name="Singh N.K."/>
            <person name="Williams M.P."/>
            <person name="Parker C.W."/>
            <person name="Leo P."/>
            <person name="Stajich J.E."/>
            <person name="Torok T."/>
            <person name="Tighe S."/>
            <person name="Mason C.E."/>
            <person name="Venkateswaran K."/>
        </authorList>
    </citation>
    <scope>NUCLEOTIDE SEQUENCE [LARGE SCALE GENOMIC DNA]</scope>
    <source>
        <strain evidence="6 7">CCFEE 5817</strain>
    </source>
</reference>